<evidence type="ECO:0000313" key="13">
    <source>
        <dbReference type="EMBL" id="TIC62684.1"/>
    </source>
</evidence>
<evidence type="ECO:0000313" key="17">
    <source>
        <dbReference type="Proteomes" id="UP000309601"/>
    </source>
</evidence>
<feature type="transmembrane region" description="Helical" evidence="6">
    <location>
        <begin position="147"/>
        <end position="167"/>
    </location>
</feature>
<keyword evidence="3 6" id="KW-0812">Transmembrane</keyword>
<dbReference type="Gene3D" id="1.20.1250.20">
    <property type="entry name" value="MFS general substrate transporter like domains"/>
    <property type="match status" value="2"/>
</dbReference>
<evidence type="ECO:0000313" key="9">
    <source>
        <dbReference type="EMBL" id="TIB97321.1"/>
    </source>
</evidence>
<feature type="transmembrane region" description="Helical" evidence="6">
    <location>
        <begin position="349"/>
        <end position="366"/>
    </location>
</feature>
<evidence type="ECO:0000256" key="2">
    <source>
        <dbReference type="ARBA" id="ARBA00022448"/>
    </source>
</evidence>
<dbReference type="GO" id="GO:0016020">
    <property type="term" value="C:membrane"/>
    <property type="evidence" value="ECO:0007669"/>
    <property type="project" value="UniProtKB-SubCell"/>
</dbReference>
<dbReference type="InterPro" id="IPR020846">
    <property type="entry name" value="MFS_dom"/>
</dbReference>
<feature type="transmembrane region" description="Helical" evidence="6">
    <location>
        <begin position="283"/>
        <end position="308"/>
    </location>
</feature>
<dbReference type="AlphaFoldDB" id="A0A4T0S3Q1"/>
<evidence type="ECO:0000313" key="10">
    <source>
        <dbReference type="EMBL" id="TIC24856.1"/>
    </source>
</evidence>
<sequence length="487" mass="53661">MTKDCSKLGDNDSNLNEAVDSKTAEAEYDRSILAEEKRVLRKIDLRILSLTALAYLLNLIDRTNLANAKIMNTDTDSSMVEQLDLHGNRYGNVITAFYCAFIVAEIPSNLIMKKMRPSLHISRIVVGYGIVTCCSAAVQSFEGLLISRFFLGIAQAGFYPGILYYFSLWYNDDERAFRFAFFVSFSSLSTAFSGLLATACSYLNGLGHPALAGFRWLFILEGIPTIILGVCIFFMLPDYPESAKFLTPDERTIATKRLGDSVVNNEEEFKMSSVWGVLKQWDFWFIAIMWMLLAHGTAAFFFFAPTIINDLDASFQGVKAQLLSVPPSILACLMTIACGFLSDRVKNRPLFIIIGVAFVTVGYLILAVDKNVLVGRMAAVFLIALANVAIIPVAAYRVSIQSMRGADSTAIGFASSATVAISNISGITAPLVFDSGMRFDYICYTIMSFFLTAGIQAMVCWFWYGPGVTTVNKQQSDKAADKEGNTC</sequence>
<feature type="transmembrane region" description="Helical" evidence="6">
    <location>
        <begin position="439"/>
        <end position="464"/>
    </location>
</feature>
<dbReference type="EMBL" id="SPRO01000065">
    <property type="protein sequence ID" value="TIC24856.1"/>
    <property type="molecule type" value="Genomic_DNA"/>
</dbReference>
<proteinExistence type="predicted"/>
<accession>A0A4T0S3Q1</accession>
<evidence type="ECO:0000313" key="11">
    <source>
        <dbReference type="EMBL" id="TIC60148.1"/>
    </source>
</evidence>
<dbReference type="OMA" id="WWRIVDE"/>
<dbReference type="EMBL" id="SPRW01000056">
    <property type="protein sequence ID" value="TIC61748.1"/>
    <property type="molecule type" value="Genomic_DNA"/>
</dbReference>
<evidence type="ECO:0000313" key="16">
    <source>
        <dbReference type="Proteomes" id="UP000307169"/>
    </source>
</evidence>
<dbReference type="OrthoDB" id="2962993at2759"/>
<dbReference type="PROSITE" id="PS50850">
    <property type="entry name" value="MFS"/>
    <property type="match status" value="1"/>
</dbReference>
<feature type="transmembrane region" description="Helical" evidence="6">
    <location>
        <begin position="216"/>
        <end position="236"/>
    </location>
</feature>
<dbReference type="Proteomes" id="UP000310685">
    <property type="component" value="Unassembled WGS sequence"/>
</dbReference>
<protein>
    <submittedName>
        <fullName evidence="8">MFS general substrate transporter</fullName>
    </submittedName>
</protein>
<evidence type="ECO:0000313" key="18">
    <source>
        <dbReference type="Proteomes" id="UP000310685"/>
    </source>
</evidence>
<dbReference type="FunFam" id="1.20.1250.20:FF:000018">
    <property type="entry name" value="MFS transporter permease"/>
    <property type="match status" value="1"/>
</dbReference>
<evidence type="ECO:0000313" key="15">
    <source>
        <dbReference type="Proteomes" id="UP000305647"/>
    </source>
</evidence>
<gene>
    <name evidence="13" type="ORF">E3Q01_03828</name>
    <name evidence="12" type="ORF">E3Q02_03806</name>
    <name evidence="11" type="ORF">E3Q03_03397</name>
    <name evidence="10" type="ORF">E3Q10_03937</name>
    <name evidence="9" type="ORF">E3Q17_03451</name>
    <name evidence="8" type="ORF">E3Q22_03537</name>
</gene>
<evidence type="ECO:0000256" key="5">
    <source>
        <dbReference type="ARBA" id="ARBA00023136"/>
    </source>
</evidence>
<organism evidence="8 18">
    <name type="scientific">Wallemia mellicola</name>
    <dbReference type="NCBI Taxonomy" id="1708541"/>
    <lineage>
        <taxon>Eukaryota</taxon>
        <taxon>Fungi</taxon>
        <taxon>Dikarya</taxon>
        <taxon>Basidiomycota</taxon>
        <taxon>Wallemiomycotina</taxon>
        <taxon>Wallemiomycetes</taxon>
        <taxon>Wallemiales</taxon>
        <taxon>Wallemiaceae</taxon>
        <taxon>Wallemia</taxon>
    </lineage>
</organism>
<dbReference type="InterPro" id="IPR011701">
    <property type="entry name" value="MFS"/>
</dbReference>
<evidence type="ECO:0000313" key="19">
    <source>
        <dbReference type="Proteomes" id="UP000310708"/>
    </source>
</evidence>
<dbReference type="Proteomes" id="UP000307169">
    <property type="component" value="Unassembled WGS sequence"/>
</dbReference>
<feature type="transmembrane region" description="Helical" evidence="6">
    <location>
        <begin position="179"/>
        <end position="204"/>
    </location>
</feature>
<feature type="transmembrane region" description="Helical" evidence="6">
    <location>
        <begin position="378"/>
        <end position="398"/>
    </location>
</feature>
<comment type="subcellular location">
    <subcellularLocation>
        <location evidence="1">Membrane</location>
        <topology evidence="1">Multi-pass membrane protein</topology>
    </subcellularLocation>
</comment>
<comment type="caution">
    <text evidence="8">The sequence shown here is derived from an EMBL/GenBank/DDBJ whole genome shotgun (WGS) entry which is preliminary data.</text>
</comment>
<dbReference type="Proteomes" id="UP000305647">
    <property type="component" value="Unassembled WGS sequence"/>
</dbReference>
<dbReference type="EMBL" id="SPRH01000049">
    <property type="protein sequence ID" value="TIB97321.1"/>
    <property type="molecule type" value="Genomic_DNA"/>
</dbReference>
<dbReference type="Proteomes" id="UP000310708">
    <property type="component" value="Unassembled WGS sequence"/>
</dbReference>
<dbReference type="Pfam" id="PF07690">
    <property type="entry name" value="MFS_1"/>
    <property type="match status" value="1"/>
</dbReference>
<evidence type="ECO:0000256" key="1">
    <source>
        <dbReference type="ARBA" id="ARBA00004141"/>
    </source>
</evidence>
<dbReference type="EMBL" id="SPRC01000046">
    <property type="protein sequence ID" value="TIB76417.1"/>
    <property type="molecule type" value="Genomic_DNA"/>
</dbReference>
<dbReference type="EMBL" id="SPRX01000064">
    <property type="protein sequence ID" value="TIC62684.1"/>
    <property type="molecule type" value="Genomic_DNA"/>
</dbReference>
<name>A0A4T0S3Q1_9BASI</name>
<feature type="transmembrane region" description="Helical" evidence="6">
    <location>
        <begin position="410"/>
        <end position="433"/>
    </location>
</feature>
<dbReference type="PANTHER" id="PTHR43791:SF36">
    <property type="entry name" value="TRANSPORTER, PUTATIVE (AFU_ORTHOLOGUE AFUA_6G08340)-RELATED"/>
    <property type="match status" value="1"/>
</dbReference>
<evidence type="ECO:0000256" key="6">
    <source>
        <dbReference type="SAM" id="Phobius"/>
    </source>
</evidence>
<dbReference type="GO" id="GO:0022857">
    <property type="term" value="F:transmembrane transporter activity"/>
    <property type="evidence" value="ECO:0007669"/>
    <property type="project" value="InterPro"/>
</dbReference>
<evidence type="ECO:0000313" key="8">
    <source>
        <dbReference type="EMBL" id="TIB76417.1"/>
    </source>
</evidence>
<keyword evidence="4 6" id="KW-1133">Transmembrane helix</keyword>
<keyword evidence="5 6" id="KW-0472">Membrane</keyword>
<dbReference type="PANTHER" id="PTHR43791">
    <property type="entry name" value="PERMEASE-RELATED"/>
    <property type="match status" value="1"/>
</dbReference>
<evidence type="ECO:0000259" key="7">
    <source>
        <dbReference type="PROSITE" id="PS50850"/>
    </source>
</evidence>
<feature type="domain" description="Major facilitator superfamily (MFS) profile" evidence="7">
    <location>
        <begin position="47"/>
        <end position="468"/>
    </location>
</feature>
<dbReference type="EMBL" id="SPRV01000046">
    <property type="protein sequence ID" value="TIC60148.1"/>
    <property type="molecule type" value="Genomic_DNA"/>
</dbReference>
<reference evidence="14 15" key="1">
    <citation type="submission" date="2019-03" db="EMBL/GenBank/DDBJ databases">
        <title>Sequencing 25 genomes of Wallemia mellicola.</title>
        <authorList>
            <person name="Gostincar C."/>
        </authorList>
    </citation>
    <scope>NUCLEOTIDE SEQUENCE [LARGE SCALE GENOMIC DNA]</scope>
    <source>
        <strain evidence="9 16">EXF-1262</strain>
        <strain evidence="12 17">EXF-1274</strain>
        <strain evidence="11 14">EXF-1277</strain>
        <strain evidence="8 18">EXF-6152</strain>
        <strain evidence="13 19">EXF-757</strain>
        <strain evidence="10 15">EXF-8738</strain>
    </source>
</reference>
<evidence type="ECO:0000256" key="3">
    <source>
        <dbReference type="ARBA" id="ARBA00022692"/>
    </source>
</evidence>
<evidence type="ECO:0000256" key="4">
    <source>
        <dbReference type="ARBA" id="ARBA00022989"/>
    </source>
</evidence>
<feature type="transmembrane region" description="Helical" evidence="6">
    <location>
        <begin position="124"/>
        <end position="141"/>
    </location>
</feature>
<keyword evidence="2" id="KW-0813">Transport</keyword>
<evidence type="ECO:0000313" key="12">
    <source>
        <dbReference type="EMBL" id="TIC61748.1"/>
    </source>
</evidence>
<feature type="transmembrane region" description="Helical" evidence="6">
    <location>
        <begin position="320"/>
        <end position="342"/>
    </location>
</feature>
<dbReference type="InterPro" id="IPR036259">
    <property type="entry name" value="MFS_trans_sf"/>
</dbReference>
<evidence type="ECO:0000313" key="14">
    <source>
        <dbReference type="Proteomes" id="UP000305362"/>
    </source>
</evidence>
<dbReference type="Proteomes" id="UP000305362">
    <property type="component" value="Unassembled WGS sequence"/>
</dbReference>
<dbReference type="Proteomes" id="UP000309601">
    <property type="component" value="Unassembled WGS sequence"/>
</dbReference>
<dbReference type="SUPFAM" id="SSF103473">
    <property type="entry name" value="MFS general substrate transporter"/>
    <property type="match status" value="1"/>
</dbReference>